<evidence type="ECO:0000313" key="3">
    <source>
        <dbReference type="EMBL" id="RMB58464.1"/>
    </source>
</evidence>
<accession>A0A3M0G0M0</accession>
<dbReference type="PROSITE" id="PS51257">
    <property type="entry name" value="PROKAR_LIPOPROTEIN"/>
    <property type="match status" value="1"/>
</dbReference>
<dbReference type="Proteomes" id="UP000275256">
    <property type="component" value="Unassembled WGS sequence"/>
</dbReference>
<keyword evidence="1" id="KW-0812">Transmembrane</keyword>
<dbReference type="Pfam" id="PF03733">
    <property type="entry name" value="YccF"/>
    <property type="match status" value="2"/>
</dbReference>
<feature type="transmembrane region" description="Helical" evidence="1">
    <location>
        <begin position="60"/>
        <end position="83"/>
    </location>
</feature>
<keyword evidence="1" id="KW-0472">Membrane</keyword>
<dbReference type="AlphaFoldDB" id="A0A3M0G0M0"/>
<dbReference type="GO" id="GO:0005886">
    <property type="term" value="C:plasma membrane"/>
    <property type="evidence" value="ECO:0007669"/>
    <property type="project" value="TreeGrafter"/>
</dbReference>
<gene>
    <name evidence="3" type="ORF">EAX62_14095</name>
</gene>
<dbReference type="RefSeq" id="WP_121902500.1">
    <property type="nucleotide sequence ID" value="NZ_REFW01000004.1"/>
</dbReference>
<organism evidence="3 4">
    <name type="scientific">Tessaracoccus antarcticus</name>
    <dbReference type="NCBI Taxonomy" id="2479848"/>
    <lineage>
        <taxon>Bacteria</taxon>
        <taxon>Bacillati</taxon>
        <taxon>Actinomycetota</taxon>
        <taxon>Actinomycetes</taxon>
        <taxon>Propionibacteriales</taxon>
        <taxon>Propionibacteriaceae</taxon>
        <taxon>Tessaracoccus</taxon>
    </lineage>
</organism>
<dbReference type="InterPro" id="IPR031308">
    <property type="entry name" value="UCP028777"/>
</dbReference>
<dbReference type="EMBL" id="REFW01000004">
    <property type="protein sequence ID" value="RMB58464.1"/>
    <property type="molecule type" value="Genomic_DNA"/>
</dbReference>
<dbReference type="PIRSF" id="PIRSF028777">
    <property type="entry name" value="UCP028777"/>
    <property type="match status" value="1"/>
</dbReference>
<dbReference type="InterPro" id="IPR005185">
    <property type="entry name" value="YccF"/>
</dbReference>
<dbReference type="NCBIfam" id="NF008740">
    <property type="entry name" value="PRK11770.1-2"/>
    <property type="match status" value="1"/>
</dbReference>
<dbReference type="PANTHER" id="PTHR42903:SF1">
    <property type="entry name" value="INNER MEMBRANE PROTEIN YCCF"/>
    <property type="match status" value="1"/>
</dbReference>
<keyword evidence="1" id="KW-1133">Transmembrane helix</keyword>
<comment type="caution">
    <text evidence="3">The sequence shown here is derived from an EMBL/GenBank/DDBJ whole genome shotgun (WGS) entry which is preliminary data.</text>
</comment>
<feature type="transmembrane region" description="Helical" evidence="1">
    <location>
        <begin position="6"/>
        <end position="39"/>
    </location>
</feature>
<proteinExistence type="predicted"/>
<feature type="domain" description="Inner membrane component" evidence="2">
    <location>
        <begin position="68"/>
        <end position="118"/>
    </location>
</feature>
<sequence length="136" mass="14972">MRTILNIIWLVFGGIWLAALYFLAGILACIFIITIPFGIASFRMARYVFWPYGKAVVAKPGAGVASGLANVVWFVLCGWWLAIGHVLTAIAQSLTIIGILDAIVNLKMIPVTCFPFGKRIVDRSSLRPDQRPLHSL</sequence>
<feature type="domain" description="Inner membrane component" evidence="2">
    <location>
        <begin position="4"/>
        <end position="54"/>
    </location>
</feature>
<reference evidence="3 4" key="1">
    <citation type="submission" date="2018-10" db="EMBL/GenBank/DDBJ databases">
        <title>Tessaracoccus antarcticuss sp. nov., isolated from sediment.</title>
        <authorList>
            <person name="Zhou L.Y."/>
            <person name="Du Z.J."/>
        </authorList>
    </citation>
    <scope>NUCLEOTIDE SEQUENCE [LARGE SCALE GENOMIC DNA]</scope>
    <source>
        <strain evidence="3 4">JDX10</strain>
    </source>
</reference>
<keyword evidence="4" id="KW-1185">Reference proteome</keyword>
<evidence type="ECO:0000259" key="2">
    <source>
        <dbReference type="Pfam" id="PF03733"/>
    </source>
</evidence>
<evidence type="ECO:0000313" key="4">
    <source>
        <dbReference type="Proteomes" id="UP000275256"/>
    </source>
</evidence>
<evidence type="ECO:0000256" key="1">
    <source>
        <dbReference type="SAM" id="Phobius"/>
    </source>
</evidence>
<dbReference type="PANTHER" id="PTHR42903">
    <property type="entry name" value="INNER MEMBRANE PROTEIN YCCF"/>
    <property type="match status" value="1"/>
</dbReference>
<dbReference type="InterPro" id="IPR052937">
    <property type="entry name" value="Inner_membrane_protein"/>
</dbReference>
<name>A0A3M0G0M0_9ACTN</name>
<dbReference type="OrthoDB" id="3238663at2"/>
<protein>
    <submittedName>
        <fullName evidence="3">YccF domain-containing protein</fullName>
    </submittedName>
</protein>